<dbReference type="SMART" id="SM00283">
    <property type="entry name" value="MA"/>
    <property type="match status" value="1"/>
</dbReference>
<sequence length="649" mass="69156">MTRLFLPLMRLMRRLPMAQKFAIICVAFAIPVLYLLITLVNDRREAAEFSRKELRGITELRQADKLLEQALNLRGSSMGQASGREGAEGMRQQAAAGFQSQLASWDQALSAAGDPLGLRAELGKLREPSTALAGLKTDALEPVMEAGNTLVEGVLDLYETIASNSNLALDPDADSYYLMVAAVDDLPRLINAVSRARGVGAAIARIGDVAQVPPDVMMAMHNADAMTDEYLGRARDDLVRVERANSDVVAGLKREVFEALETQFVSRIDAEFPFAGPITAKSEEWFATGTRFQHELEALESDVAERLTTLIQARVQRLERQMWTAVVVAVLSVGLGMVLLASYYMAAQSTYQALGRRIARLGGGDLSSSESLAGRDELVLAGNELREAIDNLVMLVLQVRSSAEEIEGSAAEIAAGNHDLANRGAQMAAVVEQTSASTATLEETVGHNLGSAGEANSLVQNAAAVAGKGGAIVEQAVRSMEEITASSKKIGDIIQVIDSIAFQTNILALNAAVEAARAGEQGRGFAVVAGEVRALAGRSAAAAREIKTLIQSSIETVSQGGQYVNQAGATMHEMVQAIERVTGIMSDITRESNSQAEQIRQLAAAIREVDSATQQNAALVEETAASAAQLSDRARSLSESAKQFKTDAD</sequence>
<evidence type="ECO:0000313" key="7">
    <source>
        <dbReference type="EMBL" id="MBB5205708.1"/>
    </source>
</evidence>
<evidence type="ECO:0000256" key="1">
    <source>
        <dbReference type="ARBA" id="ARBA00004370"/>
    </source>
</evidence>
<keyword evidence="5" id="KW-0812">Transmembrane</keyword>
<dbReference type="InterPro" id="IPR004090">
    <property type="entry name" value="Chemotax_Me-accpt_rcpt"/>
</dbReference>
<evidence type="ECO:0000256" key="4">
    <source>
        <dbReference type="PROSITE-ProRule" id="PRU00284"/>
    </source>
</evidence>
<keyword evidence="2" id="KW-0488">Methylation</keyword>
<comment type="subcellular location">
    <subcellularLocation>
        <location evidence="1">Membrane</location>
    </subcellularLocation>
</comment>
<accession>A0A840S884</accession>
<proteinExistence type="inferred from homology"/>
<comment type="similarity">
    <text evidence="3">Belongs to the methyl-accepting chemotaxis (MCP) protein family.</text>
</comment>
<dbReference type="PROSITE" id="PS50111">
    <property type="entry name" value="CHEMOTAXIS_TRANSDUC_2"/>
    <property type="match status" value="1"/>
</dbReference>
<dbReference type="Proteomes" id="UP000554837">
    <property type="component" value="Unassembled WGS sequence"/>
</dbReference>
<keyword evidence="8" id="KW-1185">Reference proteome</keyword>
<dbReference type="GO" id="GO:0005886">
    <property type="term" value="C:plasma membrane"/>
    <property type="evidence" value="ECO:0007669"/>
    <property type="project" value="TreeGrafter"/>
</dbReference>
<dbReference type="GO" id="GO:0006935">
    <property type="term" value="P:chemotaxis"/>
    <property type="evidence" value="ECO:0007669"/>
    <property type="project" value="InterPro"/>
</dbReference>
<evidence type="ECO:0000256" key="3">
    <source>
        <dbReference type="ARBA" id="ARBA00029447"/>
    </source>
</evidence>
<dbReference type="SUPFAM" id="SSF58104">
    <property type="entry name" value="Methyl-accepting chemotaxis protein (MCP) signaling domain"/>
    <property type="match status" value="1"/>
</dbReference>
<dbReference type="OrthoDB" id="343520at2"/>
<dbReference type="GO" id="GO:0004888">
    <property type="term" value="F:transmembrane signaling receptor activity"/>
    <property type="evidence" value="ECO:0007669"/>
    <property type="project" value="InterPro"/>
</dbReference>
<dbReference type="RefSeq" id="WP_138855226.1">
    <property type="nucleotide sequence ID" value="NZ_CP040709.1"/>
</dbReference>
<evidence type="ECO:0000256" key="2">
    <source>
        <dbReference type="ARBA" id="ARBA00022481"/>
    </source>
</evidence>
<feature type="transmembrane region" description="Helical" evidence="5">
    <location>
        <begin position="21"/>
        <end position="40"/>
    </location>
</feature>
<reference evidence="7 8" key="1">
    <citation type="submission" date="2020-08" db="EMBL/GenBank/DDBJ databases">
        <title>Genomic Encyclopedia of Type Strains, Phase IV (KMG-IV): sequencing the most valuable type-strain genomes for metagenomic binning, comparative biology and taxonomic classification.</title>
        <authorList>
            <person name="Goeker M."/>
        </authorList>
    </citation>
    <scope>NUCLEOTIDE SEQUENCE [LARGE SCALE GENOMIC DNA]</scope>
    <source>
        <strain evidence="7 8">DSM 23958</strain>
    </source>
</reference>
<keyword evidence="4" id="KW-0807">Transducer</keyword>
<dbReference type="PANTHER" id="PTHR43531">
    <property type="entry name" value="PROTEIN ICFG"/>
    <property type="match status" value="1"/>
</dbReference>
<keyword evidence="7" id="KW-0675">Receptor</keyword>
<dbReference type="PRINTS" id="PR00260">
    <property type="entry name" value="CHEMTRNSDUCR"/>
</dbReference>
<feature type="transmembrane region" description="Helical" evidence="5">
    <location>
        <begin position="322"/>
        <end position="346"/>
    </location>
</feature>
<organism evidence="7 8">
    <name type="scientific">Inhella inkyongensis</name>
    <dbReference type="NCBI Taxonomy" id="392593"/>
    <lineage>
        <taxon>Bacteria</taxon>
        <taxon>Pseudomonadati</taxon>
        <taxon>Pseudomonadota</taxon>
        <taxon>Betaproteobacteria</taxon>
        <taxon>Burkholderiales</taxon>
        <taxon>Sphaerotilaceae</taxon>
        <taxon>Inhella</taxon>
    </lineage>
</organism>
<dbReference type="InterPro" id="IPR051310">
    <property type="entry name" value="MCP_chemotaxis"/>
</dbReference>
<dbReference type="Pfam" id="PF00015">
    <property type="entry name" value="MCPsignal"/>
    <property type="match status" value="1"/>
</dbReference>
<feature type="domain" description="Methyl-accepting transducer" evidence="6">
    <location>
        <begin position="402"/>
        <end position="631"/>
    </location>
</feature>
<keyword evidence="5" id="KW-0472">Membrane</keyword>
<protein>
    <submittedName>
        <fullName evidence="7">Methyl-accepting chemotaxis protein-1 (Serine sensor receptor)</fullName>
    </submittedName>
</protein>
<gene>
    <name evidence="7" type="ORF">HNQ51_003035</name>
</gene>
<evidence type="ECO:0000313" key="8">
    <source>
        <dbReference type="Proteomes" id="UP000554837"/>
    </source>
</evidence>
<dbReference type="AlphaFoldDB" id="A0A840S884"/>
<keyword evidence="5" id="KW-1133">Transmembrane helix</keyword>
<dbReference type="PANTHER" id="PTHR43531:SF14">
    <property type="entry name" value="METHYL-ACCEPTING CHEMOTAXIS PROTEIN I-RELATED"/>
    <property type="match status" value="1"/>
</dbReference>
<evidence type="ECO:0000259" key="6">
    <source>
        <dbReference type="PROSITE" id="PS50111"/>
    </source>
</evidence>
<name>A0A840S884_9BURK</name>
<dbReference type="InterPro" id="IPR004089">
    <property type="entry name" value="MCPsignal_dom"/>
</dbReference>
<evidence type="ECO:0000256" key="5">
    <source>
        <dbReference type="SAM" id="Phobius"/>
    </source>
</evidence>
<dbReference type="EMBL" id="JACHHO010000005">
    <property type="protein sequence ID" value="MBB5205708.1"/>
    <property type="molecule type" value="Genomic_DNA"/>
</dbReference>
<dbReference type="GO" id="GO:0007165">
    <property type="term" value="P:signal transduction"/>
    <property type="evidence" value="ECO:0007669"/>
    <property type="project" value="UniProtKB-KW"/>
</dbReference>
<comment type="caution">
    <text evidence="7">The sequence shown here is derived from an EMBL/GenBank/DDBJ whole genome shotgun (WGS) entry which is preliminary data.</text>
</comment>
<dbReference type="FunFam" id="1.10.287.950:FF:000001">
    <property type="entry name" value="Methyl-accepting chemotaxis sensory transducer"/>
    <property type="match status" value="1"/>
</dbReference>
<dbReference type="Gene3D" id="1.10.287.950">
    <property type="entry name" value="Methyl-accepting chemotaxis protein"/>
    <property type="match status" value="1"/>
</dbReference>